<organism evidence="1 2">
    <name type="scientific">Diphasiastrum complanatum</name>
    <name type="common">Issler's clubmoss</name>
    <name type="synonym">Lycopodium complanatum</name>
    <dbReference type="NCBI Taxonomy" id="34168"/>
    <lineage>
        <taxon>Eukaryota</taxon>
        <taxon>Viridiplantae</taxon>
        <taxon>Streptophyta</taxon>
        <taxon>Embryophyta</taxon>
        <taxon>Tracheophyta</taxon>
        <taxon>Lycopodiopsida</taxon>
        <taxon>Lycopodiales</taxon>
        <taxon>Lycopodiaceae</taxon>
        <taxon>Lycopodioideae</taxon>
        <taxon>Diphasiastrum</taxon>
    </lineage>
</organism>
<name>A0ACC2AT81_DIPCM</name>
<accession>A0ACC2AT81</accession>
<evidence type="ECO:0000313" key="1">
    <source>
        <dbReference type="EMBL" id="KAJ7520695.1"/>
    </source>
</evidence>
<evidence type="ECO:0000313" key="2">
    <source>
        <dbReference type="Proteomes" id="UP001162992"/>
    </source>
</evidence>
<proteinExistence type="predicted"/>
<dbReference type="EMBL" id="CM055110">
    <property type="protein sequence ID" value="KAJ7520695.1"/>
    <property type="molecule type" value="Genomic_DNA"/>
</dbReference>
<comment type="caution">
    <text evidence="1">The sequence shown here is derived from an EMBL/GenBank/DDBJ whole genome shotgun (WGS) entry which is preliminary data.</text>
</comment>
<keyword evidence="2" id="KW-1185">Reference proteome</keyword>
<protein>
    <submittedName>
        <fullName evidence="1">Uncharacterized protein</fullName>
    </submittedName>
</protein>
<gene>
    <name evidence="1" type="ORF">O6H91_19G017800</name>
</gene>
<sequence length="643" mass="71419">MGCFFGGKNRKPLEQETLRPVKSYSSLYDNEPTLLPDPHAVEIPKNSHEKQPAANSRTKEFFRGSSLVKNRPRVLSAPSRVFGSELDLQSTFIDGSEVGDRLPVSTATNPSAAGGFGLCTWKDNTEAASLVGRAVPLPVPQEARHPLPLPLSRGDFAHKISGGTPVLQNSSSASNSRHSNVLKPCQLSSFGSEPQPLPLPSQVVSTSSLRLFLREEILAGCQNFSPSYWLRDTRVGPVYRCSVKNPGSNEKMEVAVTRISRSNIEMIMPLLKQGEGENLSSFETHAQVQSPFVSKLLGLCMPKAIGRRRENVEWLLVSEHVESEGLEILLRKQDQSSLDWSARVKIALGTAKALDYLHQEKFRLQQCFDGDFDLCNIQVEKNFNPKLSDYGFQWLLKHDVSEAVDFSTDTVLGRSGREKVAVRNFGKLLLALVIARQHLDKVLARDNELLQQITPILSDAAKLGAVLDPALKGHHMAFSVRKVVSLAYICLQDVAELRPHLQDIVEVLHSVQDIRHGNIFRSYKGPIRKNSSAGVVRNLPLPRTTSSKTTAKQTYELPELIQDVPEEDHRTLPQEHLPVVNTQIPLQPISMNAASKSTGNQAIKVAYRPLRKHAPMPNLRCSSSFLRHELVTDMIQTRMSQTS</sequence>
<dbReference type="Proteomes" id="UP001162992">
    <property type="component" value="Chromosome 19"/>
</dbReference>
<reference evidence="2" key="1">
    <citation type="journal article" date="2024" name="Proc. Natl. Acad. Sci. U.S.A.">
        <title>Extraordinary preservation of gene collinearity over three hundred million years revealed in homosporous lycophytes.</title>
        <authorList>
            <person name="Li C."/>
            <person name="Wickell D."/>
            <person name="Kuo L.Y."/>
            <person name="Chen X."/>
            <person name="Nie B."/>
            <person name="Liao X."/>
            <person name="Peng D."/>
            <person name="Ji J."/>
            <person name="Jenkins J."/>
            <person name="Williams M."/>
            <person name="Shu S."/>
            <person name="Plott C."/>
            <person name="Barry K."/>
            <person name="Rajasekar S."/>
            <person name="Grimwood J."/>
            <person name="Han X."/>
            <person name="Sun S."/>
            <person name="Hou Z."/>
            <person name="He W."/>
            <person name="Dai G."/>
            <person name="Sun C."/>
            <person name="Schmutz J."/>
            <person name="Leebens-Mack J.H."/>
            <person name="Li F.W."/>
            <person name="Wang L."/>
        </authorList>
    </citation>
    <scope>NUCLEOTIDE SEQUENCE [LARGE SCALE GENOMIC DNA]</scope>
    <source>
        <strain evidence="2">cv. PW_Plant_1</strain>
    </source>
</reference>